<reference evidence="3" key="1">
    <citation type="journal article" date="2019" name="Int. J. Syst. Evol. Microbiol.">
        <title>The Global Catalogue of Microorganisms (GCM) 10K type strain sequencing project: providing services to taxonomists for standard genome sequencing and annotation.</title>
        <authorList>
            <consortium name="The Broad Institute Genomics Platform"/>
            <consortium name="The Broad Institute Genome Sequencing Center for Infectious Disease"/>
            <person name="Wu L."/>
            <person name="Ma J."/>
        </authorList>
    </citation>
    <scope>NUCLEOTIDE SEQUENCE [LARGE SCALE GENOMIC DNA]</scope>
    <source>
        <strain evidence="3">JCM 15089</strain>
    </source>
</reference>
<organism evidence="2 3">
    <name type="scientific">Rhizomicrobium electricum</name>
    <dbReference type="NCBI Taxonomy" id="480070"/>
    <lineage>
        <taxon>Bacteria</taxon>
        <taxon>Pseudomonadati</taxon>
        <taxon>Pseudomonadota</taxon>
        <taxon>Alphaproteobacteria</taxon>
        <taxon>Micropepsales</taxon>
        <taxon>Micropepsaceae</taxon>
        <taxon>Rhizomicrobium</taxon>
    </lineage>
</organism>
<sequence>MELKLLASAALAFAGISLLMGFAYILVAHQGVESGYGIHVAEIAALYTGPGASTATLISLAHIHLLGLFALFSIVGFVFVHSTLGRVWRVVLPLLPFLAFLVDVTSWFLTKFVAYGFVYLVIGGGATFIMALGLMIVLSLINIWFGQRRAV</sequence>
<evidence type="ECO:0000256" key="1">
    <source>
        <dbReference type="SAM" id="Phobius"/>
    </source>
</evidence>
<feature type="transmembrane region" description="Helical" evidence="1">
    <location>
        <begin position="57"/>
        <end position="80"/>
    </location>
</feature>
<feature type="transmembrane region" description="Helical" evidence="1">
    <location>
        <begin position="116"/>
        <end position="145"/>
    </location>
</feature>
<dbReference type="EMBL" id="BAAADD010000009">
    <property type="protein sequence ID" value="GAA0582115.1"/>
    <property type="molecule type" value="Genomic_DNA"/>
</dbReference>
<name>A0ABP3Q3E5_9PROT</name>
<protein>
    <submittedName>
        <fullName evidence="2">Uncharacterized protein</fullName>
    </submittedName>
</protein>
<keyword evidence="1" id="KW-0812">Transmembrane</keyword>
<evidence type="ECO:0000313" key="3">
    <source>
        <dbReference type="Proteomes" id="UP001499951"/>
    </source>
</evidence>
<keyword evidence="1" id="KW-1133">Transmembrane helix</keyword>
<keyword evidence="3" id="KW-1185">Reference proteome</keyword>
<comment type="caution">
    <text evidence="2">The sequence shown here is derived from an EMBL/GenBank/DDBJ whole genome shotgun (WGS) entry which is preliminary data.</text>
</comment>
<evidence type="ECO:0000313" key="2">
    <source>
        <dbReference type="EMBL" id="GAA0582115.1"/>
    </source>
</evidence>
<dbReference type="Proteomes" id="UP001499951">
    <property type="component" value="Unassembled WGS sequence"/>
</dbReference>
<feature type="transmembrane region" description="Helical" evidence="1">
    <location>
        <begin position="87"/>
        <end position="110"/>
    </location>
</feature>
<accession>A0ABP3Q3E5</accession>
<gene>
    <name evidence="2" type="ORF">GCM10008942_33800</name>
</gene>
<proteinExistence type="predicted"/>
<keyword evidence="1" id="KW-0472">Membrane</keyword>